<evidence type="ECO:0000256" key="1">
    <source>
        <dbReference type="SAM" id="MobiDB-lite"/>
    </source>
</evidence>
<gene>
    <name evidence="2" type="ORF">NEZAVI_LOCUS13837</name>
</gene>
<accession>A0A9P0HQ01</accession>
<evidence type="ECO:0000313" key="2">
    <source>
        <dbReference type="EMBL" id="CAH1405682.1"/>
    </source>
</evidence>
<feature type="region of interest" description="Disordered" evidence="1">
    <location>
        <begin position="64"/>
        <end position="92"/>
    </location>
</feature>
<protein>
    <submittedName>
        <fullName evidence="2">Uncharacterized protein</fullName>
    </submittedName>
</protein>
<sequence length="106" mass="11973">MYDHSGPCVNIWLRAWQGRGIVKQRELYNSPASAHLHPIPAAQSPSANHPYLLRIVNLNRPPEAPSADNLQLRMMPSGGNNTHGQDLGFRDVEDDQTIKNTYIFKR</sequence>
<dbReference type="EMBL" id="OV725082">
    <property type="protein sequence ID" value="CAH1405682.1"/>
    <property type="molecule type" value="Genomic_DNA"/>
</dbReference>
<name>A0A9P0HQ01_NEZVI</name>
<organism evidence="2 3">
    <name type="scientific">Nezara viridula</name>
    <name type="common">Southern green stink bug</name>
    <name type="synonym">Cimex viridulus</name>
    <dbReference type="NCBI Taxonomy" id="85310"/>
    <lineage>
        <taxon>Eukaryota</taxon>
        <taxon>Metazoa</taxon>
        <taxon>Ecdysozoa</taxon>
        <taxon>Arthropoda</taxon>
        <taxon>Hexapoda</taxon>
        <taxon>Insecta</taxon>
        <taxon>Pterygota</taxon>
        <taxon>Neoptera</taxon>
        <taxon>Paraneoptera</taxon>
        <taxon>Hemiptera</taxon>
        <taxon>Heteroptera</taxon>
        <taxon>Panheteroptera</taxon>
        <taxon>Pentatomomorpha</taxon>
        <taxon>Pentatomoidea</taxon>
        <taxon>Pentatomidae</taxon>
        <taxon>Pentatominae</taxon>
        <taxon>Nezara</taxon>
    </lineage>
</organism>
<reference evidence="2" key="1">
    <citation type="submission" date="2022-01" db="EMBL/GenBank/DDBJ databases">
        <authorList>
            <person name="King R."/>
        </authorList>
    </citation>
    <scope>NUCLEOTIDE SEQUENCE</scope>
</reference>
<dbReference type="AlphaFoldDB" id="A0A9P0HQ01"/>
<dbReference type="Proteomes" id="UP001152798">
    <property type="component" value="Chromosome 6"/>
</dbReference>
<proteinExistence type="predicted"/>
<keyword evidence="3" id="KW-1185">Reference proteome</keyword>
<evidence type="ECO:0000313" key="3">
    <source>
        <dbReference type="Proteomes" id="UP001152798"/>
    </source>
</evidence>